<keyword evidence="4" id="KW-1185">Reference proteome</keyword>
<keyword evidence="1" id="KW-0472">Membrane</keyword>
<feature type="transmembrane region" description="Helical" evidence="1">
    <location>
        <begin position="86"/>
        <end position="111"/>
    </location>
</feature>
<comment type="caution">
    <text evidence="3">The sequence shown here is derived from an EMBL/GenBank/DDBJ whole genome shotgun (WGS) entry which is preliminary data.</text>
</comment>
<feature type="transmembrane region" description="Helical" evidence="1">
    <location>
        <begin position="131"/>
        <end position="157"/>
    </location>
</feature>
<feature type="non-terminal residue" evidence="3">
    <location>
        <position position="216"/>
    </location>
</feature>
<proteinExistence type="predicted"/>
<dbReference type="Proteomes" id="UP001597045">
    <property type="component" value="Unassembled WGS sequence"/>
</dbReference>
<name>A0ABW3MGD3_9PSEU</name>
<keyword evidence="1" id="KW-1133">Transmembrane helix</keyword>
<dbReference type="Pfam" id="PF13796">
    <property type="entry name" value="Sensor"/>
    <property type="match status" value="1"/>
</dbReference>
<dbReference type="EMBL" id="JBHTIS010001474">
    <property type="protein sequence ID" value="MFD1048234.1"/>
    <property type="molecule type" value="Genomic_DNA"/>
</dbReference>
<evidence type="ECO:0000256" key="1">
    <source>
        <dbReference type="SAM" id="Phobius"/>
    </source>
</evidence>
<gene>
    <name evidence="3" type="ORF">ACFQ1S_23195</name>
</gene>
<dbReference type="InterPro" id="IPR025828">
    <property type="entry name" value="Put_sensor_dom"/>
</dbReference>
<evidence type="ECO:0000259" key="2">
    <source>
        <dbReference type="Pfam" id="PF13796"/>
    </source>
</evidence>
<accession>A0ABW3MGD3</accession>
<evidence type="ECO:0000313" key="4">
    <source>
        <dbReference type="Proteomes" id="UP001597045"/>
    </source>
</evidence>
<organism evidence="3 4">
    <name type="scientific">Kibdelosporangium lantanae</name>
    <dbReference type="NCBI Taxonomy" id="1497396"/>
    <lineage>
        <taxon>Bacteria</taxon>
        <taxon>Bacillati</taxon>
        <taxon>Actinomycetota</taxon>
        <taxon>Actinomycetes</taxon>
        <taxon>Pseudonocardiales</taxon>
        <taxon>Pseudonocardiaceae</taxon>
        <taxon>Kibdelosporangium</taxon>
    </lineage>
</organism>
<keyword evidence="1" id="KW-0812">Transmembrane</keyword>
<sequence>MIGLQVPACVLVAFFFTAVGLIPAWIGFPLVLGVLALVRKFTGLHRRQAGWVLGEVIEAPYLKPRDRGLVVRVFDLLKDSATWRDLAFLFVQMSAGMALACLQVALPLGALGHVTLATWWWALPDDANVDLIGFLPITNTATALVFGVILGVAYFALWLRVSPYLGQAQAHLMKWLLAPTERARLANRVQQLTESRADTVDTQAAELRRIERDLHD</sequence>
<feature type="transmembrane region" description="Helical" evidence="1">
    <location>
        <begin position="12"/>
        <end position="38"/>
    </location>
</feature>
<evidence type="ECO:0000313" key="3">
    <source>
        <dbReference type="EMBL" id="MFD1048234.1"/>
    </source>
</evidence>
<feature type="domain" description="Putative sensor" evidence="2">
    <location>
        <begin position="8"/>
        <end position="177"/>
    </location>
</feature>
<reference evidence="4" key="1">
    <citation type="journal article" date="2019" name="Int. J. Syst. Evol. Microbiol.">
        <title>The Global Catalogue of Microorganisms (GCM) 10K type strain sequencing project: providing services to taxonomists for standard genome sequencing and annotation.</title>
        <authorList>
            <consortium name="The Broad Institute Genomics Platform"/>
            <consortium name="The Broad Institute Genome Sequencing Center for Infectious Disease"/>
            <person name="Wu L."/>
            <person name="Ma J."/>
        </authorList>
    </citation>
    <scope>NUCLEOTIDE SEQUENCE [LARGE SCALE GENOMIC DNA]</scope>
    <source>
        <strain evidence="4">JCM 31486</strain>
    </source>
</reference>
<protein>
    <submittedName>
        <fullName evidence="3">Sensor domain-containing protein</fullName>
    </submittedName>
</protein>